<proteinExistence type="predicted"/>
<protein>
    <recommendedName>
        <fullName evidence="3">Beta-lactamase</fullName>
    </recommendedName>
</protein>
<dbReference type="InterPro" id="IPR011990">
    <property type="entry name" value="TPR-like_helical_dom_sf"/>
</dbReference>
<reference evidence="1 2" key="1">
    <citation type="submission" date="2023-11" db="EMBL/GenBank/DDBJ databases">
        <title>A Novel Polar Bacteriovorax (B. antarcticus) Isolated from the Biocrust in Antarctica.</title>
        <authorList>
            <person name="Mun W."/>
            <person name="Choi S.Y."/>
            <person name="Mitchell R.J."/>
        </authorList>
    </citation>
    <scope>NUCLEOTIDE SEQUENCE [LARGE SCALE GENOMIC DNA]</scope>
    <source>
        <strain evidence="1 2">PP10</strain>
    </source>
</reference>
<gene>
    <name evidence="1" type="ORF">SHI21_19420</name>
</gene>
<name>A0ABU5W2F0_9BACT</name>
<evidence type="ECO:0008006" key="3">
    <source>
        <dbReference type="Google" id="ProtNLM"/>
    </source>
</evidence>
<sequence length="332" mass="38333">MENYKLLLLTLIFWNVPLVGKEKVLNYSKVMVDRLEEVCERNHIVAGVNSMKKCSEFTYELKKDEKSYFNKYEKLCAENNKNACYLIAKAKLARKSKDSLDRFIHTECMDKNNLTACLEGQDDKHTYNKYLVRACQLDEFRSCYLIGEEALNNREYILAREFLEKACGGKDYRACFKLVRDVERESESARLVLYQKICDGKFERLCAAEGKTITIRFENHPNEDWCGHSAWANRDRRDFSTCDSIKYISCNAVVEEELLKGNLKKAGDLAKRGCDKNEANSCTLLGIVEGKKGNKKSSEEILNQACYKGFAQRACDLIPNYKDPHNYNPITR</sequence>
<dbReference type="RefSeq" id="WP_323578809.1">
    <property type="nucleotide sequence ID" value="NZ_JAYGJQ010000003.1"/>
</dbReference>
<dbReference type="SUPFAM" id="SSF81901">
    <property type="entry name" value="HCP-like"/>
    <property type="match status" value="1"/>
</dbReference>
<dbReference type="Proteomes" id="UP001302274">
    <property type="component" value="Unassembled WGS sequence"/>
</dbReference>
<accession>A0ABU5W2F0</accession>
<evidence type="ECO:0000313" key="1">
    <source>
        <dbReference type="EMBL" id="MEA9358415.1"/>
    </source>
</evidence>
<dbReference type="Gene3D" id="1.25.40.10">
    <property type="entry name" value="Tetratricopeptide repeat domain"/>
    <property type="match status" value="1"/>
</dbReference>
<organism evidence="1 2">
    <name type="scientific">Bacteriovorax antarcticus</name>
    <dbReference type="NCBI Taxonomy" id="3088717"/>
    <lineage>
        <taxon>Bacteria</taxon>
        <taxon>Pseudomonadati</taxon>
        <taxon>Bdellovibrionota</taxon>
        <taxon>Bacteriovoracia</taxon>
        <taxon>Bacteriovoracales</taxon>
        <taxon>Bacteriovoracaceae</taxon>
        <taxon>Bacteriovorax</taxon>
    </lineage>
</organism>
<keyword evidence="2" id="KW-1185">Reference proteome</keyword>
<evidence type="ECO:0000313" key="2">
    <source>
        <dbReference type="Proteomes" id="UP001302274"/>
    </source>
</evidence>
<dbReference type="EMBL" id="JAYGJQ010000003">
    <property type="protein sequence ID" value="MEA9358415.1"/>
    <property type="molecule type" value="Genomic_DNA"/>
</dbReference>
<comment type="caution">
    <text evidence="1">The sequence shown here is derived from an EMBL/GenBank/DDBJ whole genome shotgun (WGS) entry which is preliminary data.</text>
</comment>